<reference evidence="9" key="1">
    <citation type="journal article" date="2019" name="Int. J. Syst. Evol. Microbiol.">
        <title>The Global Catalogue of Microorganisms (GCM) 10K type strain sequencing project: providing services to taxonomists for standard genome sequencing and annotation.</title>
        <authorList>
            <consortium name="The Broad Institute Genomics Platform"/>
            <consortium name="The Broad Institute Genome Sequencing Center for Infectious Disease"/>
            <person name="Wu L."/>
            <person name="Ma J."/>
        </authorList>
    </citation>
    <scope>NUCLEOTIDE SEQUENCE [LARGE SCALE GENOMIC DNA]</scope>
    <source>
        <strain evidence="9">KCTC 12907</strain>
    </source>
</reference>
<feature type="domain" description="RNA polymerase sigma factor 70 region 4 type 2" evidence="7">
    <location>
        <begin position="120"/>
        <end position="172"/>
    </location>
</feature>
<dbReference type="CDD" id="cd06171">
    <property type="entry name" value="Sigma70_r4"/>
    <property type="match status" value="1"/>
</dbReference>
<evidence type="ECO:0000256" key="4">
    <source>
        <dbReference type="ARBA" id="ARBA00023125"/>
    </source>
</evidence>
<feature type="domain" description="RNA polymerase sigma-70 region 2" evidence="6">
    <location>
        <begin position="24"/>
        <end position="88"/>
    </location>
</feature>
<keyword evidence="5" id="KW-0804">Transcription</keyword>
<dbReference type="NCBIfam" id="TIGR02937">
    <property type="entry name" value="sigma70-ECF"/>
    <property type="match status" value="1"/>
</dbReference>
<dbReference type="InterPro" id="IPR036388">
    <property type="entry name" value="WH-like_DNA-bd_sf"/>
</dbReference>
<keyword evidence="9" id="KW-1185">Reference proteome</keyword>
<keyword evidence="4" id="KW-0238">DNA-binding</keyword>
<comment type="similarity">
    <text evidence="1">Belongs to the sigma-70 factor family. ECF subfamily.</text>
</comment>
<dbReference type="PANTHER" id="PTHR43133:SF8">
    <property type="entry name" value="RNA POLYMERASE SIGMA FACTOR HI_1459-RELATED"/>
    <property type="match status" value="1"/>
</dbReference>
<evidence type="ECO:0000256" key="3">
    <source>
        <dbReference type="ARBA" id="ARBA00023082"/>
    </source>
</evidence>
<gene>
    <name evidence="8" type="ORF">ACFQMJ_17990</name>
</gene>
<dbReference type="RefSeq" id="WP_378045609.1">
    <property type="nucleotide sequence ID" value="NZ_JBHMDN010000008.1"/>
</dbReference>
<dbReference type="Proteomes" id="UP001596378">
    <property type="component" value="Unassembled WGS sequence"/>
</dbReference>
<accession>A0ABW2FAY8</accession>
<dbReference type="InterPro" id="IPR013325">
    <property type="entry name" value="RNA_pol_sigma_r2"/>
</dbReference>
<dbReference type="Gene3D" id="1.10.10.10">
    <property type="entry name" value="Winged helix-like DNA-binding domain superfamily/Winged helix DNA-binding domain"/>
    <property type="match status" value="1"/>
</dbReference>
<dbReference type="InterPro" id="IPR007627">
    <property type="entry name" value="RNA_pol_sigma70_r2"/>
</dbReference>
<dbReference type="SUPFAM" id="SSF88659">
    <property type="entry name" value="Sigma3 and sigma4 domains of RNA polymerase sigma factors"/>
    <property type="match status" value="1"/>
</dbReference>
<keyword evidence="3" id="KW-0731">Sigma factor</keyword>
<sequence length="181" mass="21075">MDSQVGLQYLARKATLDEAELYELMTAYGDDVRRYAYAITKNREQAKDVAQETFLRAYRGFGSFQGRSSLKTWLFSIARNAALNEMKSSYMRRIVLFEWVKPRGVGESAETEYLEEQSVREIREALMSLSIKLREVLLLSLEHGLTMPEIAELLHVSEGTVKSRMHRARQAMERKRKEMER</sequence>
<dbReference type="Pfam" id="PF08281">
    <property type="entry name" value="Sigma70_r4_2"/>
    <property type="match status" value="1"/>
</dbReference>
<organism evidence="8 9">
    <name type="scientific">Cohnella cellulosilytica</name>
    <dbReference type="NCBI Taxonomy" id="986710"/>
    <lineage>
        <taxon>Bacteria</taxon>
        <taxon>Bacillati</taxon>
        <taxon>Bacillota</taxon>
        <taxon>Bacilli</taxon>
        <taxon>Bacillales</taxon>
        <taxon>Paenibacillaceae</taxon>
        <taxon>Cohnella</taxon>
    </lineage>
</organism>
<dbReference type="InterPro" id="IPR013324">
    <property type="entry name" value="RNA_pol_sigma_r3/r4-like"/>
</dbReference>
<dbReference type="InterPro" id="IPR039425">
    <property type="entry name" value="RNA_pol_sigma-70-like"/>
</dbReference>
<evidence type="ECO:0000259" key="6">
    <source>
        <dbReference type="Pfam" id="PF04542"/>
    </source>
</evidence>
<evidence type="ECO:0000256" key="2">
    <source>
        <dbReference type="ARBA" id="ARBA00023015"/>
    </source>
</evidence>
<dbReference type="Gene3D" id="1.10.1740.10">
    <property type="match status" value="1"/>
</dbReference>
<dbReference type="InterPro" id="IPR013249">
    <property type="entry name" value="RNA_pol_sigma70_r4_t2"/>
</dbReference>
<evidence type="ECO:0000313" key="8">
    <source>
        <dbReference type="EMBL" id="MFC7150425.1"/>
    </source>
</evidence>
<dbReference type="Pfam" id="PF04542">
    <property type="entry name" value="Sigma70_r2"/>
    <property type="match status" value="1"/>
</dbReference>
<dbReference type="PANTHER" id="PTHR43133">
    <property type="entry name" value="RNA POLYMERASE ECF-TYPE SIGMA FACTO"/>
    <property type="match status" value="1"/>
</dbReference>
<dbReference type="EMBL" id="JBHTAI010000010">
    <property type="protein sequence ID" value="MFC7150425.1"/>
    <property type="molecule type" value="Genomic_DNA"/>
</dbReference>
<proteinExistence type="inferred from homology"/>
<name>A0ABW2FAY8_9BACL</name>
<evidence type="ECO:0000256" key="5">
    <source>
        <dbReference type="ARBA" id="ARBA00023163"/>
    </source>
</evidence>
<evidence type="ECO:0000256" key="1">
    <source>
        <dbReference type="ARBA" id="ARBA00010641"/>
    </source>
</evidence>
<protein>
    <submittedName>
        <fullName evidence="8">RNA polymerase sigma factor</fullName>
    </submittedName>
</protein>
<evidence type="ECO:0000313" key="9">
    <source>
        <dbReference type="Proteomes" id="UP001596378"/>
    </source>
</evidence>
<comment type="caution">
    <text evidence="8">The sequence shown here is derived from an EMBL/GenBank/DDBJ whole genome shotgun (WGS) entry which is preliminary data.</text>
</comment>
<dbReference type="InterPro" id="IPR014284">
    <property type="entry name" value="RNA_pol_sigma-70_dom"/>
</dbReference>
<keyword evidence="2" id="KW-0805">Transcription regulation</keyword>
<evidence type="ECO:0000259" key="7">
    <source>
        <dbReference type="Pfam" id="PF08281"/>
    </source>
</evidence>
<dbReference type="SUPFAM" id="SSF88946">
    <property type="entry name" value="Sigma2 domain of RNA polymerase sigma factors"/>
    <property type="match status" value="1"/>
</dbReference>